<reference evidence="2 3" key="1">
    <citation type="submission" date="2023-02" db="EMBL/GenBank/DDBJ databases">
        <title>LHISI_Scaffold_Assembly.</title>
        <authorList>
            <person name="Stuart O.P."/>
            <person name="Cleave R."/>
            <person name="Magrath M.J.L."/>
            <person name="Mikheyev A.S."/>
        </authorList>
    </citation>
    <scope>NUCLEOTIDE SEQUENCE [LARGE SCALE GENOMIC DNA]</scope>
    <source>
        <strain evidence="2">Daus_M_001</strain>
        <tissue evidence="2">Leg muscle</tissue>
    </source>
</reference>
<evidence type="ECO:0000313" key="2">
    <source>
        <dbReference type="EMBL" id="KAJ8866551.1"/>
    </source>
</evidence>
<gene>
    <name evidence="2" type="ORF">PR048_032410</name>
</gene>
<accession>A0ABQ9G696</accession>
<dbReference type="PANTHER" id="PTHR21573">
    <property type="entry name" value="ER MEMBRANE PROTEIN COMPLEX SUBUNIT 1"/>
    <property type="match status" value="1"/>
</dbReference>
<evidence type="ECO:0008006" key="4">
    <source>
        <dbReference type="Google" id="ProtNLM"/>
    </source>
</evidence>
<feature type="signal peptide" evidence="1">
    <location>
        <begin position="1"/>
        <end position="19"/>
    </location>
</feature>
<proteinExistence type="predicted"/>
<dbReference type="Proteomes" id="UP001159363">
    <property type="component" value="Chromosome 15"/>
</dbReference>
<dbReference type="EMBL" id="JARBHB010000016">
    <property type="protein sequence ID" value="KAJ8866551.1"/>
    <property type="molecule type" value="Genomic_DNA"/>
</dbReference>
<comment type="caution">
    <text evidence="2">The sequence shown here is derived from an EMBL/GenBank/DDBJ whole genome shotgun (WGS) entry which is preliminary data.</text>
</comment>
<name>A0ABQ9G696_9NEOP</name>
<evidence type="ECO:0000313" key="3">
    <source>
        <dbReference type="Proteomes" id="UP001159363"/>
    </source>
</evidence>
<evidence type="ECO:0000256" key="1">
    <source>
        <dbReference type="SAM" id="SignalP"/>
    </source>
</evidence>
<dbReference type="PANTHER" id="PTHR21573:SF0">
    <property type="entry name" value="ER MEMBRANE PROTEIN COMPLEX SUBUNIT 1"/>
    <property type="match status" value="1"/>
</dbReference>
<keyword evidence="3" id="KW-1185">Reference proteome</keyword>
<organism evidence="2 3">
    <name type="scientific">Dryococelus australis</name>
    <dbReference type="NCBI Taxonomy" id="614101"/>
    <lineage>
        <taxon>Eukaryota</taxon>
        <taxon>Metazoa</taxon>
        <taxon>Ecdysozoa</taxon>
        <taxon>Arthropoda</taxon>
        <taxon>Hexapoda</taxon>
        <taxon>Insecta</taxon>
        <taxon>Pterygota</taxon>
        <taxon>Neoptera</taxon>
        <taxon>Polyneoptera</taxon>
        <taxon>Phasmatodea</taxon>
        <taxon>Verophasmatodea</taxon>
        <taxon>Anareolatae</taxon>
        <taxon>Phasmatidae</taxon>
        <taxon>Eurycanthinae</taxon>
        <taxon>Dryococelus</taxon>
    </lineage>
</organism>
<feature type="chain" id="PRO_5046300905" description="ER membrane protein complex subunit 1" evidence="1">
    <location>
        <begin position="20"/>
        <end position="453"/>
    </location>
</feature>
<protein>
    <recommendedName>
        <fullName evidence="4">ER membrane protein complex subunit 1</fullName>
    </recommendedName>
</protein>
<dbReference type="InterPro" id="IPR026895">
    <property type="entry name" value="EMC1"/>
</dbReference>
<sequence>MQRPMASGFVGMFVHRIASQLFQLRSALLAVLGLGDSLSENQRAGLVRDEFGLHKIIVAATASGKVFGIDNLSGEILWHQWLEDGEPFTSGALNNPSMVLYVQRSNRHFPKPAQCVLVLRSKTTGKGMLFVFNPITGQAVEGGIVWLDYALKQTSLLHQPNKDALRGVLLLDTAGQLHVFPESARDVAIGIAPQTFLFTAEPEGTLSGYSLALSSTAHQMLCDMSLPVVAGVTGCDTGRRQIKVMVDRYSLSTTQTDTTELVATPVWTVKLVDKITAIVGKSPLERVHSQGRVLGDRSVLYKYINPNLVAVVTESTDPVHKCECVSLALQNFAQLFVVRDQAVFCSDGSRLEKLSRVELHKDGFVIRVEFIPSSHRATECASRDMVLLRNLAGMLPYLPVLRACKLPELQARPSATDDARSRNTDQFFDSHTNQDRMLTLPAARADNLQALPI</sequence>
<keyword evidence="1" id="KW-0732">Signal</keyword>